<proteinExistence type="predicted"/>
<dbReference type="STRING" id="864069.MicloDRAFT_00007560"/>
<keyword evidence="3" id="KW-1185">Reference proteome</keyword>
<dbReference type="EMBL" id="JH660637">
    <property type="protein sequence ID" value="EIM30506.1"/>
    <property type="molecule type" value="Genomic_DNA"/>
</dbReference>
<dbReference type="AlphaFoldDB" id="I4Z2R4"/>
<feature type="compositionally biased region" description="Polar residues" evidence="1">
    <location>
        <begin position="158"/>
        <end position="167"/>
    </location>
</feature>
<feature type="compositionally biased region" description="Basic and acidic residues" evidence="1">
    <location>
        <begin position="129"/>
        <end position="139"/>
    </location>
</feature>
<dbReference type="PATRIC" id="fig|864069.3.peg.840"/>
<protein>
    <submittedName>
        <fullName evidence="2">Uncharacterized protein</fullName>
    </submittedName>
</protein>
<name>I4Z2R4_9HYPH</name>
<accession>I4Z2R4</accession>
<dbReference type="RefSeq" id="WP_009489383.1">
    <property type="nucleotide sequence ID" value="NZ_CP141048.1"/>
</dbReference>
<dbReference type="HOGENOM" id="CLU_1160029_0_0_5"/>
<dbReference type="OrthoDB" id="9851061at2"/>
<sequence length="239" mass="23804">MKVSSSYRSTTSVYSATTSRDSDSGSTQQTQGSDTNIGVYTGSLGSDKDDGIAATLGGGAIAVGEDTAAIGSIAGKVYDVGTAAIAEGSATFTASSEASDGELTYASASTYGEASAADTLVTVTSTRSESTRTSDESRSTETSTTNLLAVDLNLSSASDGSGTNAEWSGSGSGQQSHPSGEDVSSSGGYTIDGLDGNVAIIEIDVTAYGDDTLVLVDASALTFEDGLSVIDGYAWFGVG</sequence>
<evidence type="ECO:0000256" key="1">
    <source>
        <dbReference type="SAM" id="MobiDB-lite"/>
    </source>
</evidence>
<organism evidence="2 3">
    <name type="scientific">Microvirga lotononidis</name>
    <dbReference type="NCBI Taxonomy" id="864069"/>
    <lineage>
        <taxon>Bacteria</taxon>
        <taxon>Pseudomonadati</taxon>
        <taxon>Pseudomonadota</taxon>
        <taxon>Alphaproteobacteria</taxon>
        <taxon>Hyphomicrobiales</taxon>
        <taxon>Methylobacteriaceae</taxon>
        <taxon>Microvirga</taxon>
    </lineage>
</organism>
<dbReference type="Proteomes" id="UP000003947">
    <property type="component" value="Unassembled WGS sequence"/>
</dbReference>
<feature type="compositionally biased region" description="Low complexity" evidence="1">
    <location>
        <begin position="1"/>
        <end position="35"/>
    </location>
</feature>
<evidence type="ECO:0000313" key="2">
    <source>
        <dbReference type="EMBL" id="EIM30506.1"/>
    </source>
</evidence>
<reference evidence="2 3" key="1">
    <citation type="submission" date="2012-02" db="EMBL/GenBank/DDBJ databases">
        <title>Improved High-Quality Draft sequence of Microvirga sp. WSM3557.</title>
        <authorList>
            <consortium name="US DOE Joint Genome Institute"/>
            <person name="Lucas S."/>
            <person name="Han J."/>
            <person name="Lapidus A."/>
            <person name="Cheng J.-F."/>
            <person name="Goodwin L."/>
            <person name="Pitluck S."/>
            <person name="Peters L."/>
            <person name="Zhang X."/>
            <person name="Detter J.C."/>
            <person name="Han C."/>
            <person name="Tapia R."/>
            <person name="Land M."/>
            <person name="Hauser L."/>
            <person name="Kyrpides N."/>
            <person name="Ivanova N."/>
            <person name="Pagani I."/>
            <person name="Brau L."/>
            <person name="Yates R."/>
            <person name="O'Hara G."/>
            <person name="Rui T."/>
            <person name="Howieson J."/>
            <person name="Reeve W."/>
            <person name="Woyke T."/>
        </authorList>
    </citation>
    <scope>NUCLEOTIDE SEQUENCE [LARGE SCALE GENOMIC DNA]</scope>
    <source>
        <strain evidence="2 3">WSM3557</strain>
    </source>
</reference>
<feature type="region of interest" description="Disordered" evidence="1">
    <location>
        <begin position="158"/>
        <end position="188"/>
    </location>
</feature>
<gene>
    <name evidence="2" type="ORF">MicloDRAFT_00007560</name>
</gene>
<evidence type="ECO:0000313" key="3">
    <source>
        <dbReference type="Proteomes" id="UP000003947"/>
    </source>
</evidence>
<feature type="region of interest" description="Disordered" evidence="1">
    <location>
        <begin position="1"/>
        <end position="42"/>
    </location>
</feature>
<feature type="region of interest" description="Disordered" evidence="1">
    <location>
        <begin position="122"/>
        <end position="145"/>
    </location>
</feature>